<dbReference type="EMBL" id="JACGXA010000001">
    <property type="protein sequence ID" value="MBA8805472.1"/>
    <property type="molecule type" value="Genomic_DNA"/>
</dbReference>
<dbReference type="AlphaFoldDB" id="A0A7W3J369"/>
<accession>A0A7W3J369</accession>
<feature type="transmembrane region" description="Helical" evidence="1">
    <location>
        <begin position="9"/>
        <end position="32"/>
    </location>
</feature>
<evidence type="ECO:0000256" key="1">
    <source>
        <dbReference type="SAM" id="Phobius"/>
    </source>
</evidence>
<sequence length="72" mass="7979">MQIPLETNYLVPSATVFVELLVLLAAIALLVIWPLVETVVHRQWGWVLGVLLLGPVGGLLWFFVGRRTVRGA</sequence>
<keyword evidence="1" id="KW-1133">Transmembrane helix</keyword>
<name>A0A7W3J369_9ACTN</name>
<evidence type="ECO:0000313" key="2">
    <source>
        <dbReference type="EMBL" id="MBA8805472.1"/>
    </source>
</evidence>
<keyword evidence="1" id="KW-0472">Membrane</keyword>
<keyword evidence="1" id="KW-0812">Transmembrane</keyword>
<dbReference type="RefSeq" id="WP_182541206.1">
    <property type="nucleotide sequence ID" value="NZ_JACGXA010000001.1"/>
</dbReference>
<protein>
    <recommendedName>
        <fullName evidence="4">Phospholipase_D-nuclease N-terminal</fullName>
    </recommendedName>
</protein>
<keyword evidence="3" id="KW-1185">Reference proteome</keyword>
<dbReference type="Proteomes" id="UP000580910">
    <property type="component" value="Unassembled WGS sequence"/>
</dbReference>
<comment type="caution">
    <text evidence="2">The sequence shown here is derived from an EMBL/GenBank/DDBJ whole genome shotgun (WGS) entry which is preliminary data.</text>
</comment>
<reference evidence="2 3" key="1">
    <citation type="submission" date="2020-07" db="EMBL/GenBank/DDBJ databases">
        <title>Sequencing the genomes of 1000 actinobacteria strains.</title>
        <authorList>
            <person name="Klenk H.-P."/>
        </authorList>
    </citation>
    <scope>NUCLEOTIDE SEQUENCE [LARGE SCALE GENOMIC DNA]</scope>
    <source>
        <strain evidence="2 3">DSM 21349</strain>
    </source>
</reference>
<feature type="transmembrane region" description="Helical" evidence="1">
    <location>
        <begin position="44"/>
        <end position="64"/>
    </location>
</feature>
<evidence type="ECO:0008006" key="4">
    <source>
        <dbReference type="Google" id="ProtNLM"/>
    </source>
</evidence>
<organism evidence="2 3">
    <name type="scientific">Nocardioides ginsengisegetis</name>
    <dbReference type="NCBI Taxonomy" id="661491"/>
    <lineage>
        <taxon>Bacteria</taxon>
        <taxon>Bacillati</taxon>
        <taxon>Actinomycetota</taxon>
        <taxon>Actinomycetes</taxon>
        <taxon>Propionibacteriales</taxon>
        <taxon>Nocardioidaceae</taxon>
        <taxon>Nocardioides</taxon>
    </lineage>
</organism>
<evidence type="ECO:0000313" key="3">
    <source>
        <dbReference type="Proteomes" id="UP000580910"/>
    </source>
</evidence>
<gene>
    <name evidence="2" type="ORF">FB382_003763</name>
</gene>
<proteinExistence type="predicted"/>